<comment type="caution">
    <text evidence="2">The sequence shown here is derived from an EMBL/GenBank/DDBJ whole genome shotgun (WGS) entry which is preliminary data.</text>
</comment>
<dbReference type="Proteomes" id="UP000239494">
    <property type="component" value="Unassembled WGS sequence"/>
</dbReference>
<evidence type="ECO:0000256" key="1">
    <source>
        <dbReference type="RuleBase" id="RU362001"/>
    </source>
</evidence>
<organism evidence="2 3">
    <name type="scientific">Umezawaea tangerina</name>
    <dbReference type="NCBI Taxonomy" id="84725"/>
    <lineage>
        <taxon>Bacteria</taxon>
        <taxon>Bacillati</taxon>
        <taxon>Actinomycetota</taxon>
        <taxon>Actinomycetes</taxon>
        <taxon>Pseudonocardiales</taxon>
        <taxon>Pseudonocardiaceae</taxon>
        <taxon>Umezawaea</taxon>
    </lineage>
</organism>
<name>A0A2T0TD42_9PSEU</name>
<dbReference type="EMBL" id="PVTF01000003">
    <property type="protein sequence ID" value="PRY43593.1"/>
    <property type="molecule type" value="Genomic_DNA"/>
</dbReference>
<comment type="similarity">
    <text evidence="1">Belongs to the WXG100 family.</text>
</comment>
<dbReference type="AlphaFoldDB" id="A0A2T0TD42"/>
<protein>
    <recommendedName>
        <fullName evidence="1">ESAT-6-like protein</fullName>
    </recommendedName>
</protein>
<dbReference type="Pfam" id="PF06013">
    <property type="entry name" value="WXG100"/>
    <property type="match status" value="1"/>
</dbReference>
<dbReference type="OrthoDB" id="4554345at2"/>
<dbReference type="InterPro" id="IPR010310">
    <property type="entry name" value="T7SS_ESAT-6-like"/>
</dbReference>
<gene>
    <name evidence="2" type="ORF">CLV43_103340</name>
</gene>
<proteinExistence type="inferred from homology"/>
<keyword evidence="3" id="KW-1185">Reference proteome</keyword>
<accession>A0A2T0TD42</accession>
<evidence type="ECO:0000313" key="2">
    <source>
        <dbReference type="EMBL" id="PRY43593.1"/>
    </source>
</evidence>
<dbReference type="SUPFAM" id="SSF140453">
    <property type="entry name" value="EsxAB dimer-like"/>
    <property type="match status" value="1"/>
</dbReference>
<dbReference type="Gene3D" id="1.10.287.1060">
    <property type="entry name" value="ESAT-6-like"/>
    <property type="match status" value="1"/>
</dbReference>
<dbReference type="NCBIfam" id="TIGR03930">
    <property type="entry name" value="WXG100_ESAT6"/>
    <property type="match status" value="1"/>
</dbReference>
<reference evidence="2 3" key="1">
    <citation type="submission" date="2018-03" db="EMBL/GenBank/DDBJ databases">
        <title>Genomic Encyclopedia of Archaeal and Bacterial Type Strains, Phase II (KMG-II): from individual species to whole genera.</title>
        <authorList>
            <person name="Goeker M."/>
        </authorList>
    </citation>
    <scope>NUCLEOTIDE SEQUENCE [LARGE SCALE GENOMIC DNA]</scope>
    <source>
        <strain evidence="2 3">DSM 44720</strain>
    </source>
</reference>
<sequence>MALFATGSQELLTAGQDIVSTGEEIDGILKNLNNIIDAINGTWSGAAKDAFTVLNTRFDEDARKLNEALKEIAEQVTGSANLYVQQQEEQAQQMSSITSRLG</sequence>
<dbReference type="InterPro" id="IPR036689">
    <property type="entry name" value="ESAT-6-like_sf"/>
</dbReference>
<evidence type="ECO:0000313" key="3">
    <source>
        <dbReference type="Proteomes" id="UP000239494"/>
    </source>
</evidence>